<reference evidence="1" key="2">
    <citation type="submission" date="2021-03" db="EMBL/GenBank/DDBJ databases">
        <authorList>
            <person name="Cao W."/>
        </authorList>
    </citation>
    <scope>NUCLEOTIDE SEQUENCE</scope>
    <source>
        <strain evidence="1">110414</strain>
    </source>
</reference>
<dbReference type="AlphaFoldDB" id="A0A940X561"/>
<accession>A0A940X561</accession>
<organism evidence="1 2">
    <name type="scientific">Pseudoxanthomonas helianthi</name>
    <dbReference type="NCBI Taxonomy" id="1453541"/>
    <lineage>
        <taxon>Bacteria</taxon>
        <taxon>Pseudomonadati</taxon>
        <taxon>Pseudomonadota</taxon>
        <taxon>Gammaproteobacteria</taxon>
        <taxon>Lysobacterales</taxon>
        <taxon>Lysobacteraceae</taxon>
        <taxon>Pseudoxanthomonas</taxon>
    </lineage>
</organism>
<comment type="caution">
    <text evidence="1">The sequence shown here is derived from an EMBL/GenBank/DDBJ whole genome shotgun (WGS) entry which is preliminary data.</text>
</comment>
<sequence>MAATPDRSWNSLRRATGWLLLAPVLACAQQVPQPNREEAAPEAATAVGDILGDALTCRTASAALPGLLSRLRNERPAEFMQTDRQYSQPVMDLYRLQTPIQAWGNEGDTIAITQDRVMLAVPGSMEEVSKRVDRELETSRNSPLPVVLDDTHVLVVYPAEQPGLEGFTLLGCEYRIDGLALLDNPADAWRKAQAPAGTPSTPSRP</sequence>
<dbReference type="EMBL" id="JAGKTC010000003">
    <property type="protein sequence ID" value="MBP3985317.1"/>
    <property type="molecule type" value="Genomic_DNA"/>
</dbReference>
<dbReference type="RefSeq" id="WP_210537189.1">
    <property type="nucleotide sequence ID" value="NZ_JAGKTC010000003.1"/>
</dbReference>
<reference evidence="1" key="1">
    <citation type="journal article" date="2016" name="Int. J. Syst. Evol. Microbiol.">
        <title>Pseudoxanthomonas helianthi sp. nov., isolated from roots of Jerusalem artichoke (Helianthus tuberosus).</title>
        <authorList>
            <person name="Kittiwongwattana C."/>
            <person name="Thawai C."/>
        </authorList>
    </citation>
    <scope>NUCLEOTIDE SEQUENCE</scope>
    <source>
        <strain evidence="1">110414</strain>
    </source>
</reference>
<protein>
    <submittedName>
        <fullName evidence="1">Uncharacterized protein</fullName>
    </submittedName>
</protein>
<name>A0A940X561_9GAMM</name>
<evidence type="ECO:0000313" key="1">
    <source>
        <dbReference type="EMBL" id="MBP3985317.1"/>
    </source>
</evidence>
<proteinExistence type="predicted"/>
<evidence type="ECO:0000313" key="2">
    <source>
        <dbReference type="Proteomes" id="UP000673447"/>
    </source>
</evidence>
<dbReference type="Proteomes" id="UP000673447">
    <property type="component" value="Unassembled WGS sequence"/>
</dbReference>
<gene>
    <name evidence="1" type="ORF">J5837_12965</name>
</gene>
<keyword evidence="2" id="KW-1185">Reference proteome</keyword>